<sequence length="391" mass="45251">MKKLFLMLLIAFPLLSIAQIKFEPGYFIENESKTECLIKNIAWKNNPTSFEYKLNEADDIKTKNISTVSEFNINESYKFIRTTTNVDRSETALDRLDNSKQPKWNTETIFLKVLVEGKITLYQYEDSNFIKYFFSTENDAKTEQLVYKEYLVDGGVAENNFFRQQLYNLMKDDKFTISRFENLKYKKSDMVKLFAEYNGNSGTKMKNLSEKQNNGKLNLRFTPGITFTSLDIENSTSGFYFDFGSNVSYRIGAEIEYILPFNNNKWSLFADPNYQSYEKDGNRGNQSLSVSYKVIEIPLGVRHYIYLSDKSKIFVDAAYIASLSMGDNNLKFAYSELEVSNTSALALGLGYSYERYSLEARYNFSHGILDNYESWGSNLDTFSVILGYNFL</sequence>
<gene>
    <name evidence="2" type="ORF">ACFSR3_05290</name>
</gene>
<dbReference type="RefSeq" id="WP_379820043.1">
    <property type="nucleotide sequence ID" value="NZ_JBHUMD010000006.1"/>
</dbReference>
<comment type="caution">
    <text evidence="2">The sequence shown here is derived from an EMBL/GenBank/DDBJ whole genome shotgun (WGS) entry which is preliminary data.</text>
</comment>
<accession>A0ABW5NTT0</accession>
<evidence type="ECO:0000313" key="3">
    <source>
        <dbReference type="Proteomes" id="UP001597480"/>
    </source>
</evidence>
<protein>
    <submittedName>
        <fullName evidence="2">tRNA modification GTPase</fullName>
    </submittedName>
</protein>
<proteinExistence type="predicted"/>
<keyword evidence="1" id="KW-0732">Signal</keyword>
<keyword evidence="3" id="KW-1185">Reference proteome</keyword>
<evidence type="ECO:0000313" key="2">
    <source>
        <dbReference type="EMBL" id="MFD2601463.1"/>
    </source>
</evidence>
<reference evidence="3" key="1">
    <citation type="journal article" date="2019" name="Int. J. Syst. Evol. Microbiol.">
        <title>The Global Catalogue of Microorganisms (GCM) 10K type strain sequencing project: providing services to taxonomists for standard genome sequencing and annotation.</title>
        <authorList>
            <consortium name="The Broad Institute Genomics Platform"/>
            <consortium name="The Broad Institute Genome Sequencing Center for Infectious Disease"/>
            <person name="Wu L."/>
            <person name="Ma J."/>
        </authorList>
    </citation>
    <scope>NUCLEOTIDE SEQUENCE [LARGE SCALE GENOMIC DNA]</scope>
    <source>
        <strain evidence="3">KCTC 42107</strain>
    </source>
</reference>
<dbReference type="Proteomes" id="UP001597480">
    <property type="component" value="Unassembled WGS sequence"/>
</dbReference>
<feature type="signal peptide" evidence="1">
    <location>
        <begin position="1"/>
        <end position="18"/>
    </location>
</feature>
<dbReference type="EMBL" id="JBHUMD010000006">
    <property type="protein sequence ID" value="MFD2601463.1"/>
    <property type="molecule type" value="Genomic_DNA"/>
</dbReference>
<evidence type="ECO:0000256" key="1">
    <source>
        <dbReference type="SAM" id="SignalP"/>
    </source>
</evidence>
<feature type="chain" id="PRO_5046637215" evidence="1">
    <location>
        <begin position="19"/>
        <end position="391"/>
    </location>
</feature>
<name>A0ABW5NTT0_9FLAO</name>
<organism evidence="2 3">
    <name type="scientific">Flavobacterium suzhouense</name>
    <dbReference type="NCBI Taxonomy" id="1529638"/>
    <lineage>
        <taxon>Bacteria</taxon>
        <taxon>Pseudomonadati</taxon>
        <taxon>Bacteroidota</taxon>
        <taxon>Flavobacteriia</taxon>
        <taxon>Flavobacteriales</taxon>
        <taxon>Flavobacteriaceae</taxon>
        <taxon>Flavobacterium</taxon>
    </lineage>
</organism>